<keyword evidence="2" id="KW-0808">Transferase</keyword>
<dbReference type="GO" id="GO:0032259">
    <property type="term" value="P:methylation"/>
    <property type="evidence" value="ECO:0007669"/>
    <property type="project" value="UniProtKB-KW"/>
</dbReference>
<keyword evidence="2" id="KW-0489">Methyltransferase</keyword>
<dbReference type="OrthoDB" id="527763at2"/>
<feature type="domain" description="Methyltransferase type 11" evidence="1">
    <location>
        <begin position="87"/>
        <end position="185"/>
    </location>
</feature>
<dbReference type="InterPro" id="IPR029063">
    <property type="entry name" value="SAM-dependent_MTases_sf"/>
</dbReference>
<dbReference type="InterPro" id="IPR013216">
    <property type="entry name" value="Methyltransf_11"/>
</dbReference>
<dbReference type="SUPFAM" id="SSF53335">
    <property type="entry name" value="S-adenosyl-L-methionine-dependent methyltransferases"/>
    <property type="match status" value="1"/>
</dbReference>
<keyword evidence="3" id="KW-1185">Reference proteome</keyword>
<name>A0A3N6P6A5_9CYAN</name>
<dbReference type="Proteomes" id="UP000269154">
    <property type="component" value="Unassembled WGS sequence"/>
</dbReference>
<evidence type="ECO:0000313" key="3">
    <source>
        <dbReference type="Proteomes" id="UP000269154"/>
    </source>
</evidence>
<organism evidence="2 3">
    <name type="scientific">Okeania hirsuta</name>
    <dbReference type="NCBI Taxonomy" id="1458930"/>
    <lineage>
        <taxon>Bacteria</taxon>
        <taxon>Bacillati</taxon>
        <taxon>Cyanobacteriota</taxon>
        <taxon>Cyanophyceae</taxon>
        <taxon>Oscillatoriophycideae</taxon>
        <taxon>Oscillatoriales</taxon>
        <taxon>Microcoleaceae</taxon>
        <taxon>Okeania</taxon>
    </lineage>
</organism>
<reference evidence="2 3" key="1">
    <citation type="journal article" date="2018" name="ACS Chem. Biol.">
        <title>Ketoreductase domain dysfunction expands chemodiversity: malyngamide biosynthesis in the cyanobacterium Okeania hirsuta.</title>
        <authorList>
            <person name="Moss N.A."/>
            <person name="Leao T."/>
            <person name="Rankin M."/>
            <person name="McCullough T.M."/>
            <person name="Qu P."/>
            <person name="Korobeynikov A."/>
            <person name="Smith J.L."/>
            <person name="Gerwick L."/>
            <person name="Gerwick W.H."/>
        </authorList>
    </citation>
    <scope>NUCLEOTIDE SEQUENCE [LARGE SCALE GENOMIC DNA]</scope>
    <source>
        <strain evidence="2 3">PAB10Feb10-1</strain>
    </source>
</reference>
<dbReference type="AlphaFoldDB" id="A0A3N6P6A5"/>
<dbReference type="RefSeq" id="WP_124144979.1">
    <property type="nucleotide sequence ID" value="NZ_CAWOKI010000061.1"/>
</dbReference>
<evidence type="ECO:0000259" key="1">
    <source>
        <dbReference type="Pfam" id="PF08241"/>
    </source>
</evidence>
<gene>
    <name evidence="2" type="ORF">D5R40_24785</name>
</gene>
<sequence length="245" mass="28502">MSKKKSALSSDGDQSSWFAQKNLDNWHTQIIAVQSRFDRDYRGESFELPSEIEAMPIFHDYASGNLTAKIVSPFWEIAKPKKNQKCLDIGCGVSFLIYPWRDWEAFFYGQEISTIARDNLNHRGSQLNYKLFKGVELGPAHQLNYQANEFDLAIATGFSCYYPIDYWEEVLKEVKRILKPENNFVFDVLNPEQPLAENWAILETYLGAEVFLEPLENWEKMIDAMGGKIVRRQPGELFQMYKIKF</sequence>
<dbReference type="CDD" id="cd02440">
    <property type="entry name" value="AdoMet_MTases"/>
    <property type="match status" value="1"/>
</dbReference>
<evidence type="ECO:0000313" key="2">
    <source>
        <dbReference type="EMBL" id="RQH29258.1"/>
    </source>
</evidence>
<dbReference type="GO" id="GO:0008757">
    <property type="term" value="F:S-adenosylmethionine-dependent methyltransferase activity"/>
    <property type="evidence" value="ECO:0007669"/>
    <property type="project" value="InterPro"/>
</dbReference>
<dbReference type="Gene3D" id="3.40.50.150">
    <property type="entry name" value="Vaccinia Virus protein VP39"/>
    <property type="match status" value="1"/>
</dbReference>
<dbReference type="EMBL" id="RCBY01000194">
    <property type="protein sequence ID" value="RQH29258.1"/>
    <property type="molecule type" value="Genomic_DNA"/>
</dbReference>
<protein>
    <submittedName>
        <fullName evidence="2">Class I SAM-dependent methyltransferase</fullName>
    </submittedName>
</protein>
<dbReference type="Pfam" id="PF08241">
    <property type="entry name" value="Methyltransf_11"/>
    <property type="match status" value="1"/>
</dbReference>
<proteinExistence type="predicted"/>
<comment type="caution">
    <text evidence="2">The sequence shown here is derived from an EMBL/GenBank/DDBJ whole genome shotgun (WGS) entry which is preliminary data.</text>
</comment>
<accession>A0A3N6P6A5</accession>